<evidence type="ECO:0000313" key="3">
    <source>
        <dbReference type="EMBL" id="KAK3267164.1"/>
    </source>
</evidence>
<dbReference type="Gene3D" id="1.25.40.20">
    <property type="entry name" value="Ankyrin repeat-containing domain"/>
    <property type="match status" value="1"/>
</dbReference>
<dbReference type="InterPro" id="IPR002110">
    <property type="entry name" value="Ankyrin_rpt"/>
</dbReference>
<feature type="repeat" description="ANK" evidence="1">
    <location>
        <begin position="60"/>
        <end position="92"/>
    </location>
</feature>
<dbReference type="EMBL" id="LGRX02012584">
    <property type="protein sequence ID" value="KAK3267164.1"/>
    <property type="molecule type" value="Genomic_DNA"/>
</dbReference>
<dbReference type="SMART" id="SM00248">
    <property type="entry name" value="ANK"/>
    <property type="match status" value="5"/>
</dbReference>
<evidence type="ECO:0000313" key="4">
    <source>
        <dbReference type="Proteomes" id="UP001190700"/>
    </source>
</evidence>
<dbReference type="AlphaFoldDB" id="A0AAE0FW88"/>
<dbReference type="PROSITE" id="PS50088">
    <property type="entry name" value="ANK_REPEAT"/>
    <property type="match status" value="5"/>
</dbReference>
<gene>
    <name evidence="3" type="ORF">CYMTET_24270</name>
</gene>
<feature type="repeat" description="ANK" evidence="1">
    <location>
        <begin position="159"/>
        <end position="191"/>
    </location>
</feature>
<reference evidence="3 4" key="1">
    <citation type="journal article" date="2015" name="Genome Biol. Evol.">
        <title>Comparative Genomics of a Bacterivorous Green Alga Reveals Evolutionary Causalities and Consequences of Phago-Mixotrophic Mode of Nutrition.</title>
        <authorList>
            <person name="Burns J.A."/>
            <person name="Paasch A."/>
            <person name="Narechania A."/>
            <person name="Kim E."/>
        </authorList>
    </citation>
    <scope>NUCLEOTIDE SEQUENCE [LARGE SCALE GENOMIC DNA]</scope>
    <source>
        <strain evidence="3 4">PLY_AMNH</strain>
    </source>
</reference>
<feature type="repeat" description="ANK" evidence="1">
    <location>
        <begin position="126"/>
        <end position="158"/>
    </location>
</feature>
<dbReference type="Proteomes" id="UP001190700">
    <property type="component" value="Unassembled WGS sequence"/>
</dbReference>
<dbReference type="InterPro" id="IPR036770">
    <property type="entry name" value="Ankyrin_rpt-contain_sf"/>
</dbReference>
<dbReference type="GO" id="GO:0046974">
    <property type="term" value="F:histone H3K9 methyltransferase activity"/>
    <property type="evidence" value="ECO:0007669"/>
    <property type="project" value="TreeGrafter"/>
</dbReference>
<feature type="region of interest" description="Disordered" evidence="2">
    <location>
        <begin position="335"/>
        <end position="392"/>
    </location>
</feature>
<feature type="repeat" description="ANK" evidence="1">
    <location>
        <begin position="93"/>
        <end position="125"/>
    </location>
</feature>
<sequence length="464" mass="49194">MSCSPPGVHLEPGHDKWEVATEKFRGGGRTPLMNAATRGDSDTVRELVNSGANVNESNQHGRTALHLAAVAGNAATVRLLVEEGSDVDSLDRDNCTALMLAAPLGHVETISTLVSLGAEVNQVAHNGVTALMLAAGRGQVETVQVLLDSGAAINHVDQDGRTALMISVGWQRLKTVRVLVDRGADFLVTAGGETALSLARAMPNAQIEAILEDAKRELQSRKNVERLRSKKRGGLVANPVVYSEEAAAAAEAATAQLLAECEAEERHKLAAQVNRRRKKGKGKLTAASPEAAPGSSGEVPTELCGCSPSVPAEDATTRTVENECGSSASAFLESGSALQTRVSSTRGNIEEAPEDDIEGGTTAKLQQDGAGGSAPALSRSTKERQRKQKQRQRKVEEISSALQHYLTCSLVFTPPEVQELIAKGERCVRRWPLNNSRPVVDDLANVVISRDERASRSCGLRSAS</sequence>
<dbReference type="GO" id="GO:0002039">
    <property type="term" value="F:p53 binding"/>
    <property type="evidence" value="ECO:0007669"/>
    <property type="project" value="InterPro"/>
</dbReference>
<dbReference type="PROSITE" id="PS50297">
    <property type="entry name" value="ANK_REP_REGION"/>
    <property type="match status" value="5"/>
</dbReference>
<dbReference type="Pfam" id="PF12796">
    <property type="entry name" value="Ank_2"/>
    <property type="match status" value="1"/>
</dbReference>
<evidence type="ECO:0000256" key="2">
    <source>
        <dbReference type="SAM" id="MobiDB-lite"/>
    </source>
</evidence>
<dbReference type="PANTHER" id="PTHR46307:SF4">
    <property type="entry name" value="G9A, ISOFORM B"/>
    <property type="match status" value="1"/>
</dbReference>
<evidence type="ECO:0008006" key="5">
    <source>
        <dbReference type="Google" id="ProtNLM"/>
    </source>
</evidence>
<accession>A0AAE0FW88</accession>
<keyword evidence="1" id="KW-0040">ANK repeat</keyword>
<evidence type="ECO:0000256" key="1">
    <source>
        <dbReference type="PROSITE-ProRule" id="PRU00023"/>
    </source>
</evidence>
<dbReference type="InterPro" id="IPR043550">
    <property type="entry name" value="EHMT1/EHMT2"/>
</dbReference>
<organism evidence="3 4">
    <name type="scientific">Cymbomonas tetramitiformis</name>
    <dbReference type="NCBI Taxonomy" id="36881"/>
    <lineage>
        <taxon>Eukaryota</taxon>
        <taxon>Viridiplantae</taxon>
        <taxon>Chlorophyta</taxon>
        <taxon>Pyramimonadophyceae</taxon>
        <taxon>Pyramimonadales</taxon>
        <taxon>Pyramimonadaceae</taxon>
        <taxon>Cymbomonas</taxon>
    </lineage>
</organism>
<comment type="caution">
    <text evidence="3">The sequence shown here is derived from an EMBL/GenBank/DDBJ whole genome shotgun (WGS) entry which is preliminary data.</text>
</comment>
<dbReference type="PRINTS" id="PR01415">
    <property type="entry name" value="ANKYRIN"/>
</dbReference>
<dbReference type="GO" id="GO:0000785">
    <property type="term" value="C:chromatin"/>
    <property type="evidence" value="ECO:0007669"/>
    <property type="project" value="TreeGrafter"/>
</dbReference>
<dbReference type="GO" id="GO:0000122">
    <property type="term" value="P:negative regulation of transcription by RNA polymerase II"/>
    <property type="evidence" value="ECO:0007669"/>
    <property type="project" value="TreeGrafter"/>
</dbReference>
<proteinExistence type="predicted"/>
<dbReference type="Pfam" id="PF00023">
    <property type="entry name" value="Ank"/>
    <property type="match status" value="2"/>
</dbReference>
<name>A0AAE0FW88_9CHLO</name>
<feature type="compositionally biased region" description="Low complexity" evidence="2">
    <location>
        <begin position="286"/>
        <end position="298"/>
    </location>
</feature>
<dbReference type="PANTHER" id="PTHR46307">
    <property type="entry name" value="G9A, ISOFORM B"/>
    <property type="match status" value="1"/>
</dbReference>
<dbReference type="SUPFAM" id="SSF48403">
    <property type="entry name" value="Ankyrin repeat"/>
    <property type="match status" value="1"/>
</dbReference>
<feature type="compositionally biased region" description="Polar residues" evidence="2">
    <location>
        <begin position="336"/>
        <end position="347"/>
    </location>
</feature>
<feature type="repeat" description="ANK" evidence="1">
    <location>
        <begin position="27"/>
        <end position="59"/>
    </location>
</feature>
<protein>
    <recommendedName>
        <fullName evidence="5">Ankyrin repeat-containing protein</fullName>
    </recommendedName>
</protein>
<feature type="region of interest" description="Disordered" evidence="2">
    <location>
        <begin position="270"/>
        <end position="303"/>
    </location>
</feature>
<dbReference type="GO" id="GO:0005634">
    <property type="term" value="C:nucleus"/>
    <property type="evidence" value="ECO:0007669"/>
    <property type="project" value="TreeGrafter"/>
</dbReference>
<keyword evidence="4" id="KW-1185">Reference proteome</keyword>